<evidence type="ECO:0008006" key="4">
    <source>
        <dbReference type="Google" id="ProtNLM"/>
    </source>
</evidence>
<keyword evidence="1" id="KW-1133">Transmembrane helix</keyword>
<evidence type="ECO:0000313" key="2">
    <source>
        <dbReference type="EMBL" id="BAH38616.1"/>
    </source>
</evidence>
<dbReference type="EMBL" id="AP009153">
    <property type="protein sequence ID" value="BAH38616.1"/>
    <property type="molecule type" value="Genomic_DNA"/>
</dbReference>
<dbReference type="GO" id="GO:0003723">
    <property type="term" value="F:RNA binding"/>
    <property type="evidence" value="ECO:0007669"/>
    <property type="project" value="InterPro"/>
</dbReference>
<feature type="transmembrane region" description="Helical" evidence="1">
    <location>
        <begin position="94"/>
        <end position="111"/>
    </location>
</feature>
<reference evidence="3" key="1">
    <citation type="submission" date="2006-03" db="EMBL/GenBank/DDBJ databases">
        <title>Complete genome sequence of Gemmatimonas aurantiaca T-27 that represents a novel phylum Gemmatimonadetes.</title>
        <authorList>
            <person name="Takasaki K."/>
            <person name="Ichikawa N."/>
            <person name="Miura H."/>
            <person name="Matsushita S."/>
            <person name="Watanabe Y."/>
            <person name="Oguchi A."/>
            <person name="Ankai A."/>
            <person name="Yashiro I."/>
            <person name="Takahashi M."/>
            <person name="Terui Y."/>
            <person name="Fukui S."/>
            <person name="Yokoyama H."/>
            <person name="Tanikawa S."/>
            <person name="Hanada S."/>
            <person name="Kamagata Y."/>
            <person name="Fujita N."/>
        </authorList>
    </citation>
    <scope>NUCLEOTIDE SEQUENCE [LARGE SCALE GENOMIC DNA]</scope>
    <source>
        <strain evidence="3">T-27 / DSM 14586 / JCM 11422 / NBRC 100505</strain>
    </source>
</reference>
<organism evidence="2 3">
    <name type="scientific">Gemmatimonas aurantiaca (strain DSM 14586 / JCM 11422 / NBRC 100505 / T-27)</name>
    <dbReference type="NCBI Taxonomy" id="379066"/>
    <lineage>
        <taxon>Bacteria</taxon>
        <taxon>Pseudomonadati</taxon>
        <taxon>Gemmatimonadota</taxon>
        <taxon>Gemmatimonadia</taxon>
        <taxon>Gemmatimonadales</taxon>
        <taxon>Gemmatimonadaceae</taxon>
        <taxon>Gemmatimonas</taxon>
    </lineage>
</organism>
<gene>
    <name evidence="2" type="ordered locus">GAU_1574</name>
</gene>
<name>C1A8Q6_GEMAT</name>
<proteinExistence type="predicted"/>
<evidence type="ECO:0000313" key="3">
    <source>
        <dbReference type="Proteomes" id="UP000002209"/>
    </source>
</evidence>
<dbReference type="KEGG" id="gau:GAU_1574"/>
<dbReference type="AlphaFoldDB" id="C1A8Q6"/>
<protein>
    <recommendedName>
        <fullName evidence="4">PorV/PorQ family protein</fullName>
    </recommendedName>
</protein>
<dbReference type="SUPFAM" id="SSF54814">
    <property type="entry name" value="Prokaryotic type KH domain (KH-domain type II)"/>
    <property type="match status" value="1"/>
</dbReference>
<dbReference type="NCBIfam" id="NF033709">
    <property type="entry name" value="PorV_fam"/>
    <property type="match status" value="1"/>
</dbReference>
<keyword evidence="1" id="KW-0472">Membrane</keyword>
<dbReference type="Gene3D" id="2.40.160.60">
    <property type="entry name" value="Outer membrane protein transport protein (OMPP1/FadL/TodX)"/>
    <property type="match status" value="1"/>
</dbReference>
<sequence>MQWRRTSHHRERRTHGESDTNAMCRACHAPAIKEFRECRSSLYIRAVLQVERDSHKRIVIGAHGQYFNNLRSSVLLRRPESARVSRIVSREQRAVLAFLVAFLLSMTPTAIQAQQGGEFLLIPLSARAVGQGDAVIADTTLGTAAMWWNPASLSRLSKREIAVHHGQNVIYQANMVALAVPSKVLGTLSLSGLIVDYGRYPSFAPDGSPNGGEIGTYNYQLAASYASSIGDRFSAGVTYKFLMFRNACSGYCGPNFTSASGSSNAVDFGAQYVVPIKLPLTLGAAIRNLGPSMPVRDAAQADPLPRFIQIGGRLQIPSAALKKNNASLEVSSDLMHSDAISGTAIGMGVTLGYREMLFLQGGYKAMAEDQSEGGPSIGVGFRRGGFGIDIARRFDRLSSPIGEPPTFVTLRARF</sequence>
<dbReference type="InterPro" id="IPR009019">
    <property type="entry name" value="KH_sf_prok-type"/>
</dbReference>
<accession>C1A8Q6</accession>
<dbReference type="eggNOG" id="COG1159">
    <property type="taxonomic scope" value="Bacteria"/>
</dbReference>
<dbReference type="STRING" id="379066.GAU_1574"/>
<dbReference type="OrthoDB" id="9808507at2"/>
<keyword evidence="3" id="KW-1185">Reference proteome</keyword>
<dbReference type="HOGENOM" id="CLU_663519_0_0_0"/>
<evidence type="ECO:0000256" key="1">
    <source>
        <dbReference type="SAM" id="Phobius"/>
    </source>
</evidence>
<dbReference type="Proteomes" id="UP000002209">
    <property type="component" value="Chromosome"/>
</dbReference>
<keyword evidence="1" id="KW-0812">Transmembrane</keyword>